<reference evidence="1" key="2">
    <citation type="journal article" date="2015" name="Data Brief">
        <title>Shoot transcriptome of the giant reed, Arundo donax.</title>
        <authorList>
            <person name="Barrero R.A."/>
            <person name="Guerrero F.D."/>
            <person name="Moolhuijzen P."/>
            <person name="Goolsby J.A."/>
            <person name="Tidwell J."/>
            <person name="Bellgard S.E."/>
            <person name="Bellgard M.I."/>
        </authorList>
    </citation>
    <scope>NUCLEOTIDE SEQUENCE</scope>
    <source>
        <tissue evidence="1">Shoot tissue taken approximately 20 cm above the soil surface</tissue>
    </source>
</reference>
<proteinExistence type="predicted"/>
<sequence>MPNSYHRYLVIKMNHSCFLLTCSEMHFVLFIKLVNKELIRGKCHRHCIHWACNLST</sequence>
<dbReference type="EMBL" id="GBRH01244333">
    <property type="protein sequence ID" value="JAD53562.1"/>
    <property type="molecule type" value="Transcribed_RNA"/>
</dbReference>
<reference evidence="1" key="1">
    <citation type="submission" date="2014-09" db="EMBL/GenBank/DDBJ databases">
        <authorList>
            <person name="Magalhaes I.L.F."/>
            <person name="Oliveira U."/>
            <person name="Santos F.R."/>
            <person name="Vidigal T.H.D.A."/>
            <person name="Brescovit A.D."/>
            <person name="Santos A.J."/>
        </authorList>
    </citation>
    <scope>NUCLEOTIDE SEQUENCE</scope>
    <source>
        <tissue evidence="1">Shoot tissue taken approximately 20 cm above the soil surface</tissue>
    </source>
</reference>
<protein>
    <submittedName>
        <fullName evidence="1">Uncharacterized protein</fullName>
    </submittedName>
</protein>
<accession>A0A0A9B2M8</accession>
<name>A0A0A9B2M8_ARUDO</name>
<evidence type="ECO:0000313" key="1">
    <source>
        <dbReference type="EMBL" id="JAD53562.1"/>
    </source>
</evidence>
<organism evidence="1">
    <name type="scientific">Arundo donax</name>
    <name type="common">Giant reed</name>
    <name type="synonym">Donax arundinaceus</name>
    <dbReference type="NCBI Taxonomy" id="35708"/>
    <lineage>
        <taxon>Eukaryota</taxon>
        <taxon>Viridiplantae</taxon>
        <taxon>Streptophyta</taxon>
        <taxon>Embryophyta</taxon>
        <taxon>Tracheophyta</taxon>
        <taxon>Spermatophyta</taxon>
        <taxon>Magnoliopsida</taxon>
        <taxon>Liliopsida</taxon>
        <taxon>Poales</taxon>
        <taxon>Poaceae</taxon>
        <taxon>PACMAD clade</taxon>
        <taxon>Arundinoideae</taxon>
        <taxon>Arundineae</taxon>
        <taxon>Arundo</taxon>
    </lineage>
</organism>
<dbReference type="AlphaFoldDB" id="A0A0A9B2M8"/>